<feature type="region of interest" description="Disordered" evidence="1">
    <location>
        <begin position="1"/>
        <end position="137"/>
    </location>
</feature>
<dbReference type="EMBL" id="CADCUP010000138">
    <property type="protein sequence ID" value="CAA9399011.1"/>
    <property type="molecule type" value="Genomic_DNA"/>
</dbReference>
<feature type="non-terminal residue" evidence="2">
    <location>
        <position position="137"/>
    </location>
</feature>
<sequence>AGEWRRDELPDRGGRRAPRRQRRHRAPVDRPWPAARAARRRAVPRRGRRPRRAGGITGRLPGPRAHARRVGERPQPPARHRHGGAQGRRDGAGRARVRALPHRVADEQRRRHRARARTRRARLRVRQVHQRGRGGPV</sequence>
<reference evidence="2" key="1">
    <citation type="submission" date="2020-02" db="EMBL/GenBank/DDBJ databases">
        <authorList>
            <person name="Meier V. D."/>
        </authorList>
    </citation>
    <scope>NUCLEOTIDE SEQUENCE</scope>
    <source>
        <strain evidence="2">AVDCRST_MAG06</strain>
    </source>
</reference>
<protein>
    <submittedName>
        <fullName evidence="2">Molybdate-binding domain of ModE</fullName>
    </submittedName>
</protein>
<dbReference type="AlphaFoldDB" id="A0A6J4NW10"/>
<evidence type="ECO:0000256" key="1">
    <source>
        <dbReference type="SAM" id="MobiDB-lite"/>
    </source>
</evidence>
<organism evidence="2">
    <name type="scientific">uncultured Nocardioides sp</name>
    <dbReference type="NCBI Taxonomy" id="198441"/>
    <lineage>
        <taxon>Bacteria</taxon>
        <taxon>Bacillati</taxon>
        <taxon>Actinomycetota</taxon>
        <taxon>Actinomycetes</taxon>
        <taxon>Propionibacteriales</taxon>
        <taxon>Nocardioidaceae</taxon>
        <taxon>Nocardioides</taxon>
        <taxon>environmental samples</taxon>
    </lineage>
</organism>
<feature type="compositionally biased region" description="Basic and acidic residues" evidence="1">
    <location>
        <begin position="1"/>
        <end position="14"/>
    </location>
</feature>
<feature type="non-terminal residue" evidence="2">
    <location>
        <position position="1"/>
    </location>
</feature>
<proteinExistence type="predicted"/>
<name>A0A6J4NW10_9ACTN</name>
<feature type="compositionally biased region" description="Basic residues" evidence="1">
    <location>
        <begin position="37"/>
        <end position="52"/>
    </location>
</feature>
<feature type="compositionally biased region" description="Basic residues" evidence="1">
    <location>
        <begin position="110"/>
        <end position="137"/>
    </location>
</feature>
<feature type="compositionally biased region" description="Basic residues" evidence="1">
    <location>
        <begin position="15"/>
        <end position="25"/>
    </location>
</feature>
<evidence type="ECO:0000313" key="2">
    <source>
        <dbReference type="EMBL" id="CAA9399011.1"/>
    </source>
</evidence>
<accession>A0A6J4NW10</accession>
<gene>
    <name evidence="2" type="ORF">AVDCRST_MAG06-2073</name>
</gene>